<feature type="region of interest" description="Disordered" evidence="1">
    <location>
        <begin position="1392"/>
        <end position="1411"/>
    </location>
</feature>
<feature type="compositionally biased region" description="Low complexity" evidence="1">
    <location>
        <begin position="695"/>
        <end position="710"/>
    </location>
</feature>
<feature type="compositionally biased region" description="Polar residues" evidence="1">
    <location>
        <begin position="965"/>
        <end position="977"/>
    </location>
</feature>
<feature type="region of interest" description="Disordered" evidence="1">
    <location>
        <begin position="1168"/>
        <end position="1211"/>
    </location>
</feature>
<feature type="region of interest" description="Disordered" evidence="1">
    <location>
        <begin position="1357"/>
        <end position="1377"/>
    </location>
</feature>
<feature type="compositionally biased region" description="Basic and acidic residues" evidence="1">
    <location>
        <begin position="543"/>
        <end position="553"/>
    </location>
</feature>
<feature type="compositionally biased region" description="Polar residues" evidence="1">
    <location>
        <begin position="28"/>
        <end position="48"/>
    </location>
</feature>
<feature type="compositionally biased region" description="Basic and acidic residues" evidence="1">
    <location>
        <begin position="1182"/>
        <end position="1192"/>
    </location>
</feature>
<comment type="caution">
    <text evidence="2">The sequence shown here is derived from an EMBL/GenBank/DDBJ whole genome shotgun (WGS) entry which is preliminary data.</text>
</comment>
<protein>
    <submittedName>
        <fullName evidence="2">Uncharacterized protein</fullName>
    </submittedName>
</protein>
<feature type="compositionally biased region" description="Low complexity" evidence="1">
    <location>
        <begin position="1168"/>
        <end position="1178"/>
    </location>
</feature>
<evidence type="ECO:0000256" key="1">
    <source>
        <dbReference type="SAM" id="MobiDB-lite"/>
    </source>
</evidence>
<feature type="compositionally biased region" description="Pro residues" evidence="1">
    <location>
        <begin position="165"/>
        <end position="176"/>
    </location>
</feature>
<evidence type="ECO:0000313" key="3">
    <source>
        <dbReference type="Proteomes" id="UP000419144"/>
    </source>
</evidence>
<keyword evidence="3" id="KW-1185">Reference proteome</keyword>
<accession>A0A640KRD9</accession>
<evidence type="ECO:0000313" key="2">
    <source>
        <dbReference type="EMBL" id="GET91584.1"/>
    </source>
</evidence>
<dbReference type="EMBL" id="BLBS01000049">
    <property type="protein sequence ID" value="GET91584.1"/>
    <property type="molecule type" value="Genomic_DNA"/>
</dbReference>
<feature type="region of interest" description="Disordered" evidence="1">
    <location>
        <begin position="1"/>
        <end position="76"/>
    </location>
</feature>
<sequence>MRAPIPPPGRRSGYRTSTGRAGSASSSVFPRQSSTPLLQNSTGESEMCTNAHLPPRASSTPYGAHTRVASQHHHSLPLEQAQASSAWAESCVMRGLVFEAEAEIPKSLPHHHRSDPIAFDAPIVESMQKTATDPPRQRRESATTPKIGSVDADVSDLTAVAPSAPRKPPSLTPPSRAPGDLTWCVTVLQAFLRSRCYHRISLDTEVGRDSGKHAYRGSDTIEVPHRLCPEEAWTLKSERPSHIAHVNRTTVLEGDATSRDAQPHSLASRSVADLMVQRTVLRTSQPTRRSVSDVLVSGTAGSMHCSKPAIQPFSSALSPSWTTLGHPPYIESGASHAEASVTGKEAIILDAHHCDEGVCADFASPERKLPSGPAGKDASADRHMGLEKSGGEYGGHVTVEALSKRRKSTIPYESDDEVASSGSAAREPSGFRNPDRCHCEGFHSARGSVDAYASTAKRTYLVTCDASEAPAVASVRSPIHYEKNKRENHHLCESRAADNAVILDVGSLDAGWRSRVPVPSTTLEGREGNRCTGDAPASTSKTSTHDPLEKGESDKVEMLVDGRQDALGSALALATSTSVREEVEADSFSVWQRLNMRDKKGNIMTSMAMHFHEKDPHLVREAEARDIAAQWTSSSSRTAVGEALIAGQAKLTCAEVAVPDWFLARQPTTLNNIPSSPATLADVAEACASVADANSDVPKVSSPSPRSSDVCIGTKKPFLSPQDQEEKEGEMTAVPAPASLAHHSHSPMLQAPQNTCQKLDQVSGSNSAGIGLASEADSSKACQAAHAARSDRGCEDDVGDKTAIRKAILSDALTLPSAPSAGADIACLSSVEDTAPPGKPSSLVASLATPVRVTACVHEAQQKMGDHASMCTADLEFECDDRPASKALHQKIEEEGGDVLHKVGSAAPVLNAASEGKAASSDREAASCAEEVTSSTDALAVAVTLSYEATEEQRTTSAVKDAHLHQQSPTAALSSFSPACRSRESCRGDSPATTGATRPPPNEGAHLQWPQDLVDTKTTAEEESAEVNETVQQGGSPEEAVGVLQPLATPSPRHGRVFVFAPHKVTTSASIEPTNVDFSFCSGASGEHIRSSTGTPRQPAATLGTEAVEDATEKPVLLHKVGGSCASGSSCGPLGLNEGYCCALAVMEYAAAEHGTTNYRTEPIISTTTQVTQQQQSSPRSAPDDDNRRPSDGESSMRSVRRPQVKPEAAEVEKAIAVSPTMAQSPTMTRDRFPVPSASVAVVVPSEAPVAVSESVAEAEDKDVKQSHRAQQALLLTRETDIIENVDTSPPCTTGAPNTRELLDSSESPYSSPALASTAASVAVAPSKAPKGSGCTAELRITQLTCVDSPVSLRTESPVALPKSGEQPAGLLSPRNCHLDREGDLLDVAHGGEIDKATPSGKGDALTSSEVERSLEAGANHPANEVKGGMTDAHENASVSYEGAHEAGRPRARSLQVIFSCLIYERPFVRHRHNSSWARTGLLGTL</sequence>
<dbReference type="Proteomes" id="UP000419144">
    <property type="component" value="Unassembled WGS sequence"/>
</dbReference>
<feature type="region of interest" description="Disordered" evidence="1">
    <location>
        <begin position="128"/>
        <end position="178"/>
    </location>
</feature>
<gene>
    <name evidence="2" type="ORF">LtaPh_3226000</name>
</gene>
<feature type="compositionally biased region" description="Basic and acidic residues" evidence="1">
    <location>
        <begin position="378"/>
        <end position="390"/>
    </location>
</feature>
<proteinExistence type="predicted"/>
<feature type="region of interest" description="Disordered" evidence="1">
    <location>
        <begin position="365"/>
        <end position="431"/>
    </location>
</feature>
<feature type="region of interest" description="Disordered" evidence="1">
    <location>
        <begin position="695"/>
        <end position="733"/>
    </location>
</feature>
<name>A0A640KRD9_LEITA</name>
<feature type="region of interest" description="Disordered" evidence="1">
    <location>
        <begin position="954"/>
        <end position="1038"/>
    </location>
</feature>
<dbReference type="OrthoDB" id="267378at2759"/>
<feature type="region of interest" description="Disordered" evidence="1">
    <location>
        <begin position="519"/>
        <end position="553"/>
    </location>
</feature>
<feature type="compositionally biased region" description="Low complexity" evidence="1">
    <location>
        <begin position="10"/>
        <end position="27"/>
    </location>
</feature>
<organism evidence="2 3">
    <name type="scientific">Leishmania tarentolae</name>
    <name type="common">Sauroleishmania tarentolae</name>
    <dbReference type="NCBI Taxonomy" id="5689"/>
    <lineage>
        <taxon>Eukaryota</taxon>
        <taxon>Discoba</taxon>
        <taxon>Euglenozoa</taxon>
        <taxon>Kinetoplastea</taxon>
        <taxon>Metakinetoplastina</taxon>
        <taxon>Trypanosomatida</taxon>
        <taxon>Trypanosomatidae</taxon>
        <taxon>Leishmaniinae</taxon>
        <taxon>Leishmania</taxon>
        <taxon>lizard Leishmania</taxon>
    </lineage>
</organism>
<reference evidence="2" key="1">
    <citation type="submission" date="2019-11" db="EMBL/GenBank/DDBJ databases">
        <title>Leishmania tarentolae CDS.</title>
        <authorList>
            <person name="Goto Y."/>
            <person name="Yamagishi J."/>
        </authorList>
    </citation>
    <scope>NUCLEOTIDE SEQUENCE [LARGE SCALE GENOMIC DNA]</scope>
    <source>
        <strain evidence="2">Parrot Tar II</strain>
    </source>
</reference>
<dbReference type="VEuPathDB" id="TriTrypDB:LtaPh_3226000"/>